<dbReference type="EMBL" id="BDSP01000229">
    <property type="protein sequence ID" value="GAX25680.1"/>
    <property type="molecule type" value="Genomic_DNA"/>
</dbReference>
<protein>
    <submittedName>
        <fullName evidence="2">Uncharacterized protein</fullName>
    </submittedName>
</protein>
<evidence type="ECO:0000256" key="1">
    <source>
        <dbReference type="SAM" id="Coils"/>
    </source>
</evidence>
<keyword evidence="1" id="KW-0175">Coiled coil</keyword>
<gene>
    <name evidence="2" type="ORF">FisN_15Lh049</name>
</gene>
<organism evidence="2 3">
    <name type="scientific">Fistulifera solaris</name>
    <name type="common">Oleaginous diatom</name>
    <dbReference type="NCBI Taxonomy" id="1519565"/>
    <lineage>
        <taxon>Eukaryota</taxon>
        <taxon>Sar</taxon>
        <taxon>Stramenopiles</taxon>
        <taxon>Ochrophyta</taxon>
        <taxon>Bacillariophyta</taxon>
        <taxon>Bacillariophyceae</taxon>
        <taxon>Bacillariophycidae</taxon>
        <taxon>Naviculales</taxon>
        <taxon>Naviculaceae</taxon>
        <taxon>Fistulifera</taxon>
    </lineage>
</organism>
<keyword evidence="3" id="KW-1185">Reference proteome</keyword>
<dbReference type="AlphaFoldDB" id="A0A1Z5KH78"/>
<sequence>MEDRLHGLADSFRRERDDALRRKMTAQERLTLKKQEVDAMTATLNNLEEKQKQLKVHMSKAEENEELRREVSQLTKEVEFQHAQLLNKREKAEALRGELAVKVKQRQLSLAKVCDLLHQQRERNQQMIQSLTTGRSDDKLKSVEAAKELLLLELENDHDGHNLKKWRDWVQVKIQFLSDQGEHKRRECARLETIIEGYRTNMRLSVSDSKEKDETSGDVVTEKALVMMECSA</sequence>
<comment type="caution">
    <text evidence="2">The sequence shown here is derived from an EMBL/GenBank/DDBJ whole genome shotgun (WGS) entry which is preliminary data.</text>
</comment>
<dbReference type="InParanoid" id="A0A1Z5KH78"/>
<proteinExistence type="predicted"/>
<feature type="coiled-coil region" evidence="1">
    <location>
        <begin position="9"/>
        <end position="84"/>
    </location>
</feature>
<reference evidence="2 3" key="1">
    <citation type="journal article" date="2015" name="Plant Cell">
        <title>Oil accumulation by the oleaginous diatom Fistulifera solaris as revealed by the genome and transcriptome.</title>
        <authorList>
            <person name="Tanaka T."/>
            <person name="Maeda Y."/>
            <person name="Veluchamy A."/>
            <person name="Tanaka M."/>
            <person name="Abida H."/>
            <person name="Marechal E."/>
            <person name="Bowler C."/>
            <person name="Muto M."/>
            <person name="Sunaga Y."/>
            <person name="Tanaka M."/>
            <person name="Yoshino T."/>
            <person name="Taniguchi T."/>
            <person name="Fukuda Y."/>
            <person name="Nemoto M."/>
            <person name="Matsumoto M."/>
            <person name="Wong P.S."/>
            <person name="Aburatani S."/>
            <person name="Fujibuchi W."/>
        </authorList>
    </citation>
    <scope>NUCLEOTIDE SEQUENCE [LARGE SCALE GENOMIC DNA]</scope>
    <source>
        <strain evidence="2 3">JPCC DA0580</strain>
    </source>
</reference>
<dbReference type="OrthoDB" id="55026at2759"/>
<accession>A0A1Z5KH78</accession>
<evidence type="ECO:0000313" key="3">
    <source>
        <dbReference type="Proteomes" id="UP000198406"/>
    </source>
</evidence>
<name>A0A1Z5KH78_FISSO</name>
<dbReference type="Proteomes" id="UP000198406">
    <property type="component" value="Unassembled WGS sequence"/>
</dbReference>
<evidence type="ECO:0000313" key="2">
    <source>
        <dbReference type="EMBL" id="GAX25680.1"/>
    </source>
</evidence>